<dbReference type="Pfam" id="PF07745">
    <property type="entry name" value="Glyco_hydro_53"/>
    <property type="match status" value="1"/>
</dbReference>
<comment type="similarity">
    <text evidence="1 4">Belongs to the glycosyl hydrolase 53 family.</text>
</comment>
<dbReference type="Gene3D" id="3.20.20.80">
    <property type="entry name" value="Glycosidases"/>
    <property type="match status" value="1"/>
</dbReference>
<dbReference type="GO" id="GO:0031218">
    <property type="term" value="F:arabinogalactan endo-1,4-beta-galactosidase activity"/>
    <property type="evidence" value="ECO:0007669"/>
    <property type="project" value="UniProtKB-EC"/>
</dbReference>
<evidence type="ECO:0000256" key="4">
    <source>
        <dbReference type="RuleBase" id="RU361192"/>
    </source>
</evidence>
<dbReference type="PANTHER" id="PTHR34983:SF2">
    <property type="entry name" value="ENDO-BETA-1,4-GALACTANASE"/>
    <property type="match status" value="1"/>
</dbReference>
<dbReference type="GO" id="GO:0045490">
    <property type="term" value="P:pectin catabolic process"/>
    <property type="evidence" value="ECO:0007669"/>
    <property type="project" value="TreeGrafter"/>
</dbReference>
<sequence>MKLSLFMLLISTVLIKTVFVRANPMINANEIEWLDIENWNKTIKLNKRGYDSQIKRISFYKGVDVSSIIALENSGIRYYNYNGQQQDLLKILADNGVNCIRVRIWNTPRTTSGYTYGGGNNDLNVATEIGKRAAKYGLPLFVDFHYSDFWADPGKQTIPKDWKNHNLNQRIFDIYRFTYGCLDWLLQNGALISMVQVGNETNCFMCGETDMSNIAKMMNNGAKAVRDINKNILIALHFTNPEKHDHMLWYASELAKAKVDYDVFATSYYSYWHGTVDSVKSVLGQIAQTYGKKVLMAEYSYPYVSKVVYNNNASYSLVYQGLSGTVFRYPISEDGQSQCIREMYKTMRSIRNGIGCFYWEPAWIAPNVNSDSKRKIIWEKYGSSWATKAAAEYDRGADPNITGGAEWDNQAVFDSNGKPLKSLWYLGHE</sequence>
<dbReference type="InterPro" id="IPR017853">
    <property type="entry name" value="GH"/>
</dbReference>
<comment type="caution">
    <text evidence="5">The sequence shown here is derived from an EMBL/GenBank/DDBJ whole genome shotgun (WGS) entry which is preliminary data.</text>
</comment>
<reference evidence="5 6" key="1">
    <citation type="submission" date="2016-08" db="EMBL/GenBank/DDBJ databases">
        <title>A Parts List for Fungal Cellulosomes Revealed by Comparative Genomics.</title>
        <authorList>
            <consortium name="DOE Joint Genome Institute"/>
            <person name="Haitjema C.H."/>
            <person name="Gilmore S.P."/>
            <person name="Henske J.K."/>
            <person name="Solomon K.V."/>
            <person name="De Groot R."/>
            <person name="Kuo A."/>
            <person name="Mondo S.J."/>
            <person name="Salamov A.A."/>
            <person name="Labutti K."/>
            <person name="Zhao Z."/>
            <person name="Chiniquy J."/>
            <person name="Barry K."/>
            <person name="Brewer H.M."/>
            <person name="Purvine S.O."/>
            <person name="Wright A.T."/>
            <person name="Boxma B."/>
            <person name="Van Alen T."/>
            <person name="Hackstein J.H."/>
            <person name="Baker S.E."/>
            <person name="Grigoriev I.V."/>
            <person name="O'Malley M.A."/>
        </authorList>
    </citation>
    <scope>NUCLEOTIDE SEQUENCE [LARGE SCALE GENOMIC DNA]</scope>
    <source>
        <strain evidence="5 6">G1</strain>
    </source>
</reference>
<gene>
    <name evidence="5" type="ORF">LY90DRAFT_700188</name>
</gene>
<evidence type="ECO:0000256" key="2">
    <source>
        <dbReference type="ARBA" id="ARBA00022801"/>
    </source>
</evidence>
<keyword evidence="3 4" id="KW-0326">Glycosidase</keyword>
<name>A0A1Y2EGP5_9FUNG</name>
<dbReference type="InterPro" id="IPR011683">
    <property type="entry name" value="Glyco_hydro_53"/>
</dbReference>
<protein>
    <recommendedName>
        <fullName evidence="4">Arabinogalactan endo-beta-1,4-galactanase</fullName>
        <ecNumber evidence="4">3.2.1.89</ecNumber>
    </recommendedName>
</protein>
<evidence type="ECO:0000313" key="5">
    <source>
        <dbReference type="EMBL" id="ORY70749.1"/>
    </source>
</evidence>
<dbReference type="GO" id="GO:0015926">
    <property type="term" value="F:glucosidase activity"/>
    <property type="evidence" value="ECO:0007669"/>
    <property type="project" value="InterPro"/>
</dbReference>
<comment type="catalytic activity">
    <reaction evidence="4">
        <text>The enzyme specifically hydrolyzes (1-&gt;4)-beta-D-galactosidic linkages in type I arabinogalactans.</text>
        <dbReference type="EC" id="3.2.1.89"/>
    </reaction>
</comment>
<keyword evidence="4" id="KW-0732">Signal</keyword>
<keyword evidence="2 4" id="KW-0378">Hydrolase</keyword>
<evidence type="ECO:0000313" key="6">
    <source>
        <dbReference type="Proteomes" id="UP000193920"/>
    </source>
</evidence>
<evidence type="ECO:0000256" key="3">
    <source>
        <dbReference type="ARBA" id="ARBA00023295"/>
    </source>
</evidence>
<keyword evidence="6" id="KW-1185">Reference proteome</keyword>
<feature type="chain" id="PRO_5011810868" description="Arabinogalactan endo-beta-1,4-galactanase" evidence="4">
    <location>
        <begin position="23"/>
        <end position="429"/>
    </location>
</feature>
<dbReference type="STRING" id="1754190.A0A1Y2EGP5"/>
<dbReference type="AlphaFoldDB" id="A0A1Y2EGP5"/>
<organism evidence="5 6">
    <name type="scientific">Neocallimastix californiae</name>
    <dbReference type="NCBI Taxonomy" id="1754190"/>
    <lineage>
        <taxon>Eukaryota</taxon>
        <taxon>Fungi</taxon>
        <taxon>Fungi incertae sedis</taxon>
        <taxon>Chytridiomycota</taxon>
        <taxon>Chytridiomycota incertae sedis</taxon>
        <taxon>Neocallimastigomycetes</taxon>
        <taxon>Neocallimastigales</taxon>
        <taxon>Neocallimastigaceae</taxon>
        <taxon>Neocallimastix</taxon>
    </lineage>
</organism>
<accession>A0A1Y2EGP5</accession>
<dbReference type="Proteomes" id="UP000193920">
    <property type="component" value="Unassembled WGS sequence"/>
</dbReference>
<dbReference type="PANTHER" id="PTHR34983">
    <property type="entry name" value="ARABINOGALACTAN ENDO-BETA-1,4-GALACTANASE A"/>
    <property type="match status" value="1"/>
</dbReference>
<dbReference type="SUPFAM" id="SSF51445">
    <property type="entry name" value="(Trans)glycosidases"/>
    <property type="match status" value="1"/>
</dbReference>
<proteinExistence type="inferred from homology"/>
<dbReference type="EMBL" id="MCOG01000042">
    <property type="protein sequence ID" value="ORY70749.1"/>
    <property type="molecule type" value="Genomic_DNA"/>
</dbReference>
<feature type="signal peptide" evidence="4">
    <location>
        <begin position="1"/>
        <end position="22"/>
    </location>
</feature>
<dbReference type="OrthoDB" id="110914at2759"/>
<evidence type="ECO:0000256" key="1">
    <source>
        <dbReference type="ARBA" id="ARBA00010687"/>
    </source>
</evidence>
<dbReference type="EC" id="3.2.1.89" evidence="4"/>